<dbReference type="GO" id="GO:0003824">
    <property type="term" value="F:catalytic activity"/>
    <property type="evidence" value="ECO:0007669"/>
    <property type="project" value="InterPro"/>
</dbReference>
<dbReference type="Proteomes" id="UP001208570">
    <property type="component" value="Unassembled WGS sequence"/>
</dbReference>
<proteinExistence type="predicted"/>
<dbReference type="GO" id="GO:0030170">
    <property type="term" value="F:pyridoxal phosphate binding"/>
    <property type="evidence" value="ECO:0007669"/>
    <property type="project" value="InterPro"/>
</dbReference>
<name>A0AAD9IXK7_9ANNE</name>
<protein>
    <recommendedName>
        <fullName evidence="1">MOSC domain-containing protein</fullName>
    </recommendedName>
</protein>
<comment type="caution">
    <text evidence="2">The sequence shown here is derived from an EMBL/GenBank/DDBJ whole genome shotgun (WGS) entry which is preliminary data.</text>
</comment>
<dbReference type="InterPro" id="IPR005303">
    <property type="entry name" value="MOCOS_middle"/>
</dbReference>
<gene>
    <name evidence="2" type="ORF">LSH36_1017g00010</name>
</gene>
<organism evidence="2 3">
    <name type="scientific">Paralvinella palmiformis</name>
    <dbReference type="NCBI Taxonomy" id="53620"/>
    <lineage>
        <taxon>Eukaryota</taxon>
        <taxon>Metazoa</taxon>
        <taxon>Spiralia</taxon>
        <taxon>Lophotrochozoa</taxon>
        <taxon>Annelida</taxon>
        <taxon>Polychaeta</taxon>
        <taxon>Sedentaria</taxon>
        <taxon>Canalipalpata</taxon>
        <taxon>Terebellida</taxon>
        <taxon>Terebelliformia</taxon>
        <taxon>Alvinellidae</taxon>
        <taxon>Paralvinella</taxon>
    </lineage>
</organism>
<feature type="domain" description="MOSC" evidence="1">
    <location>
        <begin position="160"/>
        <end position="281"/>
    </location>
</feature>
<evidence type="ECO:0000313" key="3">
    <source>
        <dbReference type="Proteomes" id="UP001208570"/>
    </source>
</evidence>
<sequence length="283" mass="32120">MISIDPVFLGLATLGMANFVMLNKISKEHRKKRHLVAKLTRITLFPVKSMRGVDVKEAECTYTGLRAGGFRDRCFMVTDSKYDFVSARKISKMSTIVAHVKDGQIHLSAEGSEPISVPLLVKLDQRIIPVLVWMEELEAVDCGDEVAGWLSKVLQRDGLRLVYHAEHMRKRRCDVAFQDGLPFMLLSEESLVDLNARLKKPVSMNNFRPNLVVEGCDAFDEDVWDKIYIGDVEFFNIKPCQRYRPLPKDAPQYWVDNPLFGINLTAVKPGVVHVGDPVFVTRK</sequence>
<dbReference type="Pfam" id="PF03473">
    <property type="entry name" value="MOSC"/>
    <property type="match status" value="1"/>
</dbReference>
<dbReference type="PANTHER" id="PTHR36930">
    <property type="entry name" value="METAL-SULFUR CLUSTER BIOSYNTHESIS PROTEINS YUAD-RELATED"/>
    <property type="match status" value="1"/>
</dbReference>
<dbReference type="InterPro" id="IPR005302">
    <property type="entry name" value="MoCF_Sase_C"/>
</dbReference>
<dbReference type="PROSITE" id="PS51340">
    <property type="entry name" value="MOSC"/>
    <property type="match status" value="1"/>
</dbReference>
<dbReference type="SUPFAM" id="SSF141673">
    <property type="entry name" value="MOSC N-terminal domain-like"/>
    <property type="match status" value="1"/>
</dbReference>
<keyword evidence="3" id="KW-1185">Reference proteome</keyword>
<reference evidence="2" key="1">
    <citation type="journal article" date="2023" name="Mol. Biol. Evol.">
        <title>Third-Generation Sequencing Reveals the Adaptive Role of the Epigenome in Three Deep-Sea Polychaetes.</title>
        <authorList>
            <person name="Perez M."/>
            <person name="Aroh O."/>
            <person name="Sun Y."/>
            <person name="Lan Y."/>
            <person name="Juniper S.K."/>
            <person name="Young C.R."/>
            <person name="Angers B."/>
            <person name="Qian P.Y."/>
        </authorList>
    </citation>
    <scope>NUCLEOTIDE SEQUENCE</scope>
    <source>
        <strain evidence="2">P08H-3</strain>
    </source>
</reference>
<dbReference type="SUPFAM" id="SSF50800">
    <property type="entry name" value="PK beta-barrel domain-like"/>
    <property type="match status" value="1"/>
</dbReference>
<dbReference type="InterPro" id="IPR052716">
    <property type="entry name" value="MOSC_domain"/>
</dbReference>
<dbReference type="Pfam" id="PF03476">
    <property type="entry name" value="MOSC_N"/>
    <property type="match status" value="1"/>
</dbReference>
<dbReference type="AlphaFoldDB" id="A0AAD9IXK7"/>
<dbReference type="PANTHER" id="PTHR36930:SF1">
    <property type="entry name" value="MOSC DOMAIN-CONTAINING PROTEIN"/>
    <property type="match status" value="1"/>
</dbReference>
<dbReference type="GO" id="GO:0030151">
    <property type="term" value="F:molybdenum ion binding"/>
    <property type="evidence" value="ECO:0007669"/>
    <property type="project" value="InterPro"/>
</dbReference>
<dbReference type="InterPro" id="IPR011037">
    <property type="entry name" value="Pyrv_Knase-like_insert_dom_sf"/>
</dbReference>
<accession>A0AAD9IXK7</accession>
<evidence type="ECO:0000313" key="2">
    <source>
        <dbReference type="EMBL" id="KAK2141920.1"/>
    </source>
</evidence>
<dbReference type="EMBL" id="JAODUP010001017">
    <property type="protein sequence ID" value="KAK2141920.1"/>
    <property type="molecule type" value="Genomic_DNA"/>
</dbReference>
<evidence type="ECO:0000259" key="1">
    <source>
        <dbReference type="PROSITE" id="PS51340"/>
    </source>
</evidence>